<comment type="caution">
    <text evidence="1">The sequence shown here is derived from an EMBL/GenBank/DDBJ whole genome shotgun (WGS) entry which is preliminary data.</text>
</comment>
<dbReference type="Proteomes" id="UP000003438">
    <property type="component" value="Unassembled WGS sequence"/>
</dbReference>
<gene>
    <name evidence="1" type="ORF">SUBVAR_06939</name>
</gene>
<dbReference type="eggNOG" id="ENOG502ZE7Z">
    <property type="taxonomic scope" value="Bacteria"/>
</dbReference>
<accession>D1PRB0</accession>
<dbReference type="HOGENOM" id="CLU_2014071_0_0_9"/>
<protein>
    <submittedName>
        <fullName evidence="1">Uncharacterized protein</fullName>
    </submittedName>
</protein>
<name>D1PRB0_9FIRM</name>
<dbReference type="RefSeq" id="WP_007048288.1">
    <property type="nucleotide sequence ID" value="NZ_GG704770.1"/>
</dbReference>
<dbReference type="STRING" id="411471.SUBVAR_06939"/>
<organism evidence="1 2">
    <name type="scientific">Subdoligranulum variabile DSM 15176</name>
    <dbReference type="NCBI Taxonomy" id="411471"/>
    <lineage>
        <taxon>Bacteria</taxon>
        <taxon>Bacillati</taxon>
        <taxon>Bacillota</taxon>
        <taxon>Clostridia</taxon>
        <taxon>Eubacteriales</taxon>
        <taxon>Oscillospiraceae</taxon>
        <taxon>Subdoligranulum</taxon>
    </lineage>
</organism>
<sequence>MPDYAFYRESYLGEDIPEAQFPRFLRRAEAELARMRDVYAVAPRPGLDPDNAEAMALCAIADAVYEFAQEDEARGLSGMTVGSVSESYTAPPELCATTLALRAAHYRHEAGYYLQIGRWLPHA</sequence>
<proteinExistence type="predicted"/>
<dbReference type="AlphaFoldDB" id="D1PRB0"/>
<reference evidence="1" key="1">
    <citation type="submission" date="2009-12" db="EMBL/GenBank/DDBJ databases">
        <authorList>
            <person name="Weinstock G."/>
            <person name="Sodergren E."/>
            <person name="Clifton S."/>
            <person name="Fulton L."/>
            <person name="Fulton B."/>
            <person name="Courtney L."/>
            <person name="Fronick C."/>
            <person name="Harrison M."/>
            <person name="Strong C."/>
            <person name="Farmer C."/>
            <person name="Delahaunty K."/>
            <person name="Markovic C."/>
            <person name="Hall O."/>
            <person name="Minx P."/>
            <person name="Tomlinson C."/>
            <person name="Mitreva M."/>
            <person name="Nelson J."/>
            <person name="Hou S."/>
            <person name="Wollam A."/>
            <person name="Pepin K.H."/>
            <person name="Johnson M."/>
            <person name="Bhonagiri V."/>
            <person name="Nash W.E."/>
            <person name="Warren W."/>
            <person name="Chinwalla A."/>
            <person name="Mardis E.R."/>
            <person name="Wilson R.K."/>
        </authorList>
    </citation>
    <scope>NUCLEOTIDE SEQUENCE [LARGE SCALE GENOMIC DNA]</scope>
    <source>
        <strain evidence="1">DSM 15176</strain>
    </source>
</reference>
<dbReference type="OrthoDB" id="1850254at2"/>
<evidence type="ECO:0000313" key="2">
    <source>
        <dbReference type="Proteomes" id="UP000003438"/>
    </source>
</evidence>
<evidence type="ECO:0000313" key="1">
    <source>
        <dbReference type="EMBL" id="EFB74812.1"/>
    </source>
</evidence>
<keyword evidence="2" id="KW-1185">Reference proteome</keyword>
<dbReference type="EMBL" id="ACBY02000056">
    <property type="protein sequence ID" value="EFB74812.1"/>
    <property type="molecule type" value="Genomic_DNA"/>
</dbReference>